<organism evidence="2 3">
    <name type="scientific">Parelaphostrongylus tenuis</name>
    <name type="common">Meningeal worm</name>
    <dbReference type="NCBI Taxonomy" id="148309"/>
    <lineage>
        <taxon>Eukaryota</taxon>
        <taxon>Metazoa</taxon>
        <taxon>Ecdysozoa</taxon>
        <taxon>Nematoda</taxon>
        <taxon>Chromadorea</taxon>
        <taxon>Rhabditida</taxon>
        <taxon>Rhabditina</taxon>
        <taxon>Rhabditomorpha</taxon>
        <taxon>Strongyloidea</taxon>
        <taxon>Metastrongylidae</taxon>
        <taxon>Parelaphostrongylus</taxon>
    </lineage>
</organism>
<evidence type="ECO:0000313" key="3">
    <source>
        <dbReference type="Proteomes" id="UP001196413"/>
    </source>
</evidence>
<dbReference type="EMBL" id="JAHQIW010004249">
    <property type="protein sequence ID" value="KAJ1361650.1"/>
    <property type="molecule type" value="Genomic_DNA"/>
</dbReference>
<accession>A0AAD5MN81</accession>
<keyword evidence="3" id="KW-1185">Reference proteome</keyword>
<comment type="caution">
    <text evidence="2">The sequence shown here is derived from an EMBL/GenBank/DDBJ whole genome shotgun (WGS) entry which is preliminary data.</text>
</comment>
<evidence type="ECO:0000313" key="2">
    <source>
        <dbReference type="EMBL" id="KAJ1361650.1"/>
    </source>
</evidence>
<feature type="chain" id="PRO_5042038871" evidence="1">
    <location>
        <begin position="29"/>
        <end position="235"/>
    </location>
</feature>
<gene>
    <name evidence="2" type="ORF">KIN20_020945</name>
</gene>
<protein>
    <submittedName>
        <fullName evidence="2">Uncharacterized protein</fullName>
    </submittedName>
</protein>
<proteinExistence type="predicted"/>
<sequence>MNIRAYKARNPRGLFMISLVATIPTVSGCGVMPAGQTSTRPFTVSSFTTLPVAMVYTDMAAVSSQVPGIATSKGGAQAFVSRLVMQTVFDVLERQARSALLPDFVISSILSQLEVKITYEPLPCQRVVLDITKDLNPEPKMDDQYCIIVGNTVTGICTAKMAGRNKMCSMTAHATITPLSGNYTSISGTLSTTNIVMATWSRMMWQSVVDRALRMMASGKFGSHFFSATGTVGGN</sequence>
<dbReference type="PROSITE" id="PS51257">
    <property type="entry name" value="PROKAR_LIPOPROTEIN"/>
    <property type="match status" value="1"/>
</dbReference>
<keyword evidence="1" id="KW-0732">Signal</keyword>
<evidence type="ECO:0000256" key="1">
    <source>
        <dbReference type="SAM" id="SignalP"/>
    </source>
</evidence>
<dbReference type="Proteomes" id="UP001196413">
    <property type="component" value="Unassembled WGS sequence"/>
</dbReference>
<reference evidence="2" key="1">
    <citation type="submission" date="2021-06" db="EMBL/GenBank/DDBJ databases">
        <title>Parelaphostrongylus tenuis whole genome reference sequence.</title>
        <authorList>
            <person name="Garwood T.J."/>
            <person name="Larsen P.A."/>
            <person name="Fountain-Jones N.M."/>
            <person name="Garbe J.R."/>
            <person name="Macchietto M.G."/>
            <person name="Kania S.A."/>
            <person name="Gerhold R.W."/>
            <person name="Richards J.E."/>
            <person name="Wolf T.M."/>
        </authorList>
    </citation>
    <scope>NUCLEOTIDE SEQUENCE</scope>
    <source>
        <strain evidence="2">MNPRO001-30</strain>
        <tissue evidence="2">Meninges</tissue>
    </source>
</reference>
<feature type="signal peptide" evidence="1">
    <location>
        <begin position="1"/>
        <end position="28"/>
    </location>
</feature>
<dbReference type="AlphaFoldDB" id="A0AAD5MN81"/>
<name>A0AAD5MN81_PARTN</name>